<sequence>MSFTFWSSLRPLRAPDFRFMKALSVGAKRVKPCEFDFSWLSIWVSCWVSFRSRIRVVYCPPFSRMAVRFRLPEGEGAGAWAWAWALRQIVRVRRMRVRGVEAML</sequence>
<dbReference type="AlphaFoldDB" id="A0A151SES8"/>
<evidence type="ECO:0000313" key="2">
    <source>
        <dbReference type="Proteomes" id="UP000075243"/>
    </source>
</evidence>
<dbReference type="Proteomes" id="UP000075243">
    <property type="component" value="Unassembled WGS sequence"/>
</dbReference>
<keyword evidence="2" id="KW-1185">Reference proteome</keyword>
<evidence type="ECO:0000313" key="1">
    <source>
        <dbReference type="EMBL" id="KYP53340.1"/>
    </source>
</evidence>
<name>A0A151SES8_CAJCA</name>
<protein>
    <submittedName>
        <fullName evidence="1">Uncharacterized protein</fullName>
    </submittedName>
</protein>
<dbReference type="EMBL" id="KQ483414">
    <property type="protein sequence ID" value="KYP53340.1"/>
    <property type="molecule type" value="Genomic_DNA"/>
</dbReference>
<reference evidence="1" key="1">
    <citation type="journal article" date="2012" name="Nat. Biotechnol.">
        <title>Draft genome sequence of pigeonpea (Cajanus cajan), an orphan legume crop of resource-poor farmers.</title>
        <authorList>
            <person name="Varshney R.K."/>
            <person name="Chen W."/>
            <person name="Li Y."/>
            <person name="Bharti A.K."/>
            <person name="Saxena R.K."/>
            <person name="Schlueter J.A."/>
            <person name="Donoghue M.T."/>
            <person name="Azam S."/>
            <person name="Fan G."/>
            <person name="Whaley A.M."/>
            <person name="Farmer A.D."/>
            <person name="Sheridan J."/>
            <person name="Iwata A."/>
            <person name="Tuteja R."/>
            <person name="Penmetsa R.V."/>
            <person name="Wu W."/>
            <person name="Upadhyaya H.D."/>
            <person name="Yang S.P."/>
            <person name="Shah T."/>
            <person name="Saxena K.B."/>
            <person name="Michael T."/>
            <person name="McCombie W.R."/>
            <person name="Yang B."/>
            <person name="Zhang G."/>
            <person name="Yang H."/>
            <person name="Wang J."/>
            <person name="Spillane C."/>
            <person name="Cook D.R."/>
            <person name="May G.D."/>
            <person name="Xu X."/>
            <person name="Jackson S.A."/>
        </authorList>
    </citation>
    <scope>NUCLEOTIDE SEQUENCE [LARGE SCALE GENOMIC DNA]</scope>
</reference>
<proteinExistence type="predicted"/>
<organism evidence="1 2">
    <name type="scientific">Cajanus cajan</name>
    <name type="common">Pigeon pea</name>
    <name type="synonym">Cajanus indicus</name>
    <dbReference type="NCBI Taxonomy" id="3821"/>
    <lineage>
        <taxon>Eukaryota</taxon>
        <taxon>Viridiplantae</taxon>
        <taxon>Streptophyta</taxon>
        <taxon>Embryophyta</taxon>
        <taxon>Tracheophyta</taxon>
        <taxon>Spermatophyta</taxon>
        <taxon>Magnoliopsida</taxon>
        <taxon>eudicotyledons</taxon>
        <taxon>Gunneridae</taxon>
        <taxon>Pentapetalae</taxon>
        <taxon>rosids</taxon>
        <taxon>fabids</taxon>
        <taxon>Fabales</taxon>
        <taxon>Fabaceae</taxon>
        <taxon>Papilionoideae</taxon>
        <taxon>50 kb inversion clade</taxon>
        <taxon>NPAAA clade</taxon>
        <taxon>indigoferoid/millettioid clade</taxon>
        <taxon>Phaseoleae</taxon>
        <taxon>Cajanus</taxon>
    </lineage>
</organism>
<accession>A0A151SES8</accession>
<gene>
    <name evidence="1" type="ORF">KK1_024719</name>
</gene>
<dbReference type="Gramene" id="C.cajan_23919.t">
    <property type="protein sequence ID" value="C.cajan_23919.t.cds1"/>
    <property type="gene ID" value="C.cajan_23919"/>
</dbReference>